<feature type="domain" description="Apple" evidence="1">
    <location>
        <begin position="1112"/>
        <end position="1157"/>
    </location>
</feature>
<dbReference type="PhylomeDB" id="A0A0G4EWG3"/>
<protein>
    <recommendedName>
        <fullName evidence="1">Apple domain-containing protein</fullName>
    </recommendedName>
</protein>
<proteinExistence type="predicted"/>
<dbReference type="PANTHER" id="PTHR35340:SF5">
    <property type="entry name" value="ASST-DOMAIN-CONTAINING PROTEIN"/>
    <property type="match status" value="1"/>
</dbReference>
<dbReference type="InterPro" id="IPR003609">
    <property type="entry name" value="Pan_app"/>
</dbReference>
<keyword evidence="3" id="KW-1185">Reference proteome</keyword>
<sequence length="1185" mass="131228">MGGCLGVYGICKSSIRTAIPPAVFLCGLLFFTWSRLFRFPTWPPFTRHLRRIAVPKTAECSLQAALDKFREDELLPLRRATFGKVNASSTQQFHCVRQSTSPPAPVKGCGECAGPPKVALLFLAKKGLPFGPLWDEWIGLSSDARKFSVLIHTQEGTMASPLVIERANGTKYGEFILAENALWSAALRDPCNQMMVLLSVSHIPLSHPDVLYDVLFQHRVPETGGLPTSRFCYRNTSKARRMRSDRTLAATESGSAACQDADSDTGYDTKHHQWRVYNRYHATIVAAQGLNYPYDGLPRPRPDGMRAAVDEWFPHHVLRRALGNDAVWKQVNGGLRSNHSGQLDGAIQEEFCDTRLCWTSSKDACGLGKAHYCSSMGPFGHKMAASLVAVLLWSSLTTASADEHERSFLFPSAAEGMAASLDQAPSSSSSSPFVVEGAVRPWGDGLFEYMHPRPGALHVSELTSIAVREGDLVIPTDLDALFDVEGRQSGKVDGRVVLARDNKTVLFYPDKPFVPGDNVTVQLRPGLRVRRSDNGREEEAGGHKWQFHIRAKTESIGERDIWPHSCYRLHDGKQEAEKQPAPMDRYRTLPTWSAKWRPSAEGEKAALEGRGEDIGTGDKELYFFVIHLLAGQSFIATRQGDLVWWTKEVGRGGDMLGVTPSGHLVHWDIQPNDTAETVYELNSTYQVVDRHQTGHGYQTLDRHSISFDGDNAILVARTETNGTVHNVVHVFDADKNVLLEWRTIDDFVGEADPTLPEAPKDAYHTNNAERTPDGNVIVSMRNCDLVLLLSGKTGQILWRMGGHTNDFTFIGEDMDPPFVGQHHAHQLADGNILMYDNGRQRHTGGTRPSRALELSLDLNKMTATKVWSFTHPNKISSTCCGGVQKVDNGEGNPPTMLISWGYTGPFFPEVTYGDNPTIVREFEGFRGHRPLLHSWEGFSTERPRLLLCSDANTQASGGQPSIALLQDWTMRFSFNGVTGISKWRLYIGADSDVPLSRHLMERSKTAFEEIVTLQELVDTMAARDVTLTTDSNANVTDVALYVRVVPVKGDSELLRPSKALKVPLVVSSRDEESGAVSVSPPLSAVPCRCYQPDIGLREHLARPKPERESPVVDMVAVSECSRACADSDKCETFFFFEDTGQCEMDEKKREMGESFVEKKHESHQELHSLGGVVSGLSACVQEELA</sequence>
<dbReference type="InParanoid" id="A0A0G4EWG3"/>
<dbReference type="Pfam" id="PF05935">
    <property type="entry name" value="Arylsulfotrans"/>
    <property type="match status" value="1"/>
</dbReference>
<dbReference type="InterPro" id="IPR011047">
    <property type="entry name" value="Quinoprotein_ADH-like_sf"/>
</dbReference>
<evidence type="ECO:0000313" key="3">
    <source>
        <dbReference type="Proteomes" id="UP000041254"/>
    </source>
</evidence>
<name>A0A0G4EWG3_VITBC</name>
<dbReference type="Pfam" id="PF00024">
    <property type="entry name" value="PAN_1"/>
    <property type="match status" value="1"/>
</dbReference>
<dbReference type="Proteomes" id="UP000041254">
    <property type="component" value="Unassembled WGS sequence"/>
</dbReference>
<dbReference type="InterPro" id="IPR010262">
    <property type="entry name" value="Arylsulfotransferase_bact"/>
</dbReference>
<organism evidence="2 3">
    <name type="scientific">Vitrella brassicaformis (strain CCMP3155)</name>
    <dbReference type="NCBI Taxonomy" id="1169540"/>
    <lineage>
        <taxon>Eukaryota</taxon>
        <taxon>Sar</taxon>
        <taxon>Alveolata</taxon>
        <taxon>Colpodellida</taxon>
        <taxon>Vitrellaceae</taxon>
        <taxon>Vitrella</taxon>
    </lineage>
</organism>
<evidence type="ECO:0000259" key="1">
    <source>
        <dbReference type="Pfam" id="PF00024"/>
    </source>
</evidence>
<reference evidence="2 3" key="1">
    <citation type="submission" date="2014-11" db="EMBL/GenBank/DDBJ databases">
        <authorList>
            <person name="Zhu J."/>
            <person name="Qi W."/>
            <person name="Song R."/>
        </authorList>
    </citation>
    <scope>NUCLEOTIDE SEQUENCE [LARGE SCALE GENOMIC DNA]</scope>
</reference>
<dbReference type="AlphaFoldDB" id="A0A0G4EWG3"/>
<dbReference type="EMBL" id="CDMY01000325">
    <property type="protein sequence ID" value="CEM02383.1"/>
    <property type="molecule type" value="Genomic_DNA"/>
</dbReference>
<dbReference type="SUPFAM" id="SSF50998">
    <property type="entry name" value="Quinoprotein alcohol dehydrogenase-like"/>
    <property type="match status" value="1"/>
</dbReference>
<dbReference type="VEuPathDB" id="CryptoDB:Vbra_8342"/>
<dbReference type="OrthoDB" id="5427350at2759"/>
<dbReference type="InterPro" id="IPR053143">
    <property type="entry name" value="Arylsulfate_ST"/>
</dbReference>
<gene>
    <name evidence="2" type="ORF">Vbra_8342</name>
</gene>
<evidence type="ECO:0000313" key="2">
    <source>
        <dbReference type="EMBL" id="CEM02383.1"/>
    </source>
</evidence>
<accession>A0A0G4EWG3</accession>
<dbReference type="GO" id="GO:0004062">
    <property type="term" value="F:aryl sulfotransferase activity"/>
    <property type="evidence" value="ECO:0007669"/>
    <property type="project" value="InterPro"/>
</dbReference>
<dbReference type="PANTHER" id="PTHR35340">
    <property type="entry name" value="PQQ ENZYME REPEAT PROTEIN-RELATED"/>
    <property type="match status" value="1"/>
</dbReference>